<dbReference type="AlphaFoldDB" id="A0A0N1NZ08"/>
<feature type="region of interest" description="Disordered" evidence="1">
    <location>
        <begin position="976"/>
        <end position="996"/>
    </location>
</feature>
<organism evidence="2 3">
    <name type="scientific">Cyphellophora attinorum</name>
    <dbReference type="NCBI Taxonomy" id="1664694"/>
    <lineage>
        <taxon>Eukaryota</taxon>
        <taxon>Fungi</taxon>
        <taxon>Dikarya</taxon>
        <taxon>Ascomycota</taxon>
        <taxon>Pezizomycotina</taxon>
        <taxon>Eurotiomycetes</taxon>
        <taxon>Chaetothyriomycetidae</taxon>
        <taxon>Chaetothyriales</taxon>
        <taxon>Cyphellophoraceae</taxon>
        <taxon>Cyphellophora</taxon>
    </lineage>
</organism>
<gene>
    <name evidence="2" type="ORF">AB675_1052</name>
</gene>
<accession>A0A0N1NZ08</accession>
<feature type="compositionally biased region" description="Polar residues" evidence="1">
    <location>
        <begin position="263"/>
        <end position="276"/>
    </location>
</feature>
<proteinExistence type="predicted"/>
<feature type="compositionally biased region" description="Polar residues" evidence="1">
    <location>
        <begin position="501"/>
        <end position="510"/>
    </location>
</feature>
<feature type="compositionally biased region" description="Polar residues" evidence="1">
    <location>
        <begin position="233"/>
        <end position="247"/>
    </location>
</feature>
<protein>
    <submittedName>
        <fullName evidence="2">Uncharacterized protein</fullName>
    </submittedName>
</protein>
<feature type="region of interest" description="Disordered" evidence="1">
    <location>
        <begin position="630"/>
        <end position="764"/>
    </location>
</feature>
<dbReference type="EMBL" id="LFJN01000020">
    <property type="protein sequence ID" value="KPI38030.1"/>
    <property type="molecule type" value="Genomic_DNA"/>
</dbReference>
<dbReference type="Proteomes" id="UP000038010">
    <property type="component" value="Unassembled WGS sequence"/>
</dbReference>
<evidence type="ECO:0000313" key="3">
    <source>
        <dbReference type="Proteomes" id="UP000038010"/>
    </source>
</evidence>
<keyword evidence="3" id="KW-1185">Reference proteome</keyword>
<dbReference type="GeneID" id="28731178"/>
<dbReference type="VEuPathDB" id="FungiDB:AB675_1052"/>
<feature type="compositionally biased region" description="Low complexity" evidence="1">
    <location>
        <begin position="630"/>
        <end position="642"/>
    </location>
</feature>
<evidence type="ECO:0000313" key="2">
    <source>
        <dbReference type="EMBL" id="KPI38030.1"/>
    </source>
</evidence>
<feature type="region of interest" description="Disordered" evidence="1">
    <location>
        <begin position="468"/>
        <end position="558"/>
    </location>
</feature>
<comment type="caution">
    <text evidence="2">The sequence shown here is derived from an EMBL/GenBank/DDBJ whole genome shotgun (WGS) entry which is preliminary data.</text>
</comment>
<feature type="region of interest" description="Disordered" evidence="1">
    <location>
        <begin position="233"/>
        <end position="312"/>
    </location>
</feature>
<dbReference type="OrthoDB" id="5229017at2759"/>
<feature type="compositionally biased region" description="Polar residues" evidence="1">
    <location>
        <begin position="749"/>
        <end position="761"/>
    </location>
</feature>
<feature type="compositionally biased region" description="Polar residues" evidence="1">
    <location>
        <begin position="650"/>
        <end position="689"/>
    </location>
</feature>
<name>A0A0N1NZ08_9EURO</name>
<evidence type="ECO:0000256" key="1">
    <source>
        <dbReference type="SAM" id="MobiDB-lite"/>
    </source>
</evidence>
<feature type="compositionally biased region" description="Low complexity" evidence="1">
    <location>
        <begin position="531"/>
        <end position="557"/>
    </location>
</feature>
<reference evidence="2 3" key="1">
    <citation type="submission" date="2015-06" db="EMBL/GenBank/DDBJ databases">
        <title>Draft genome of the ant-associated black yeast Phialophora attae CBS 131958.</title>
        <authorList>
            <person name="Moreno L.F."/>
            <person name="Stielow B.J."/>
            <person name="de Hoog S."/>
            <person name="Vicente V.A."/>
            <person name="Weiss V.A."/>
            <person name="de Vries M."/>
            <person name="Cruz L.M."/>
            <person name="Souza E.M."/>
        </authorList>
    </citation>
    <scope>NUCLEOTIDE SEQUENCE [LARGE SCALE GENOMIC DNA]</scope>
    <source>
        <strain evidence="2 3">CBS 131958</strain>
    </source>
</reference>
<feature type="compositionally biased region" description="Basic and acidic residues" evidence="1">
    <location>
        <begin position="484"/>
        <end position="495"/>
    </location>
</feature>
<sequence>MSGTPAGPGGVLRLQSAEDIEWDLTTEFDEARCRDYLERVGETVVPKYPYSIGIEEVYACLHVKYGDDGISDAMSVFHEILEEASSSHVGMPDQIFQPWKNFWRLRNSQPLNPFVPKTGRLILPPATPVEIRRIRAQNFISNHPVEIFSSEATSDSAPSAVDDVDAINTVEPTIFEGSNSAGDSPQSVERDPVPAYASQRYKTLESQVAASAAEERGPIIRYGNVAARRPTMSTSASLSTVQPQSALLESPNFDPDTRKAWESRTTATPRPSQSVRESSDSFVLPATRYLREERNDQQETVQEPVNAGPDWSRLSPEEVLAMRPKSFAESLRRNNAAFGPRACDPPLQLQDTDVESRSNRVWKDYRVTPEPLNVRKTRRNANIIGGDIRTEVGSPEDFIELGGNEAAKPNAGDSASLSFTQTEASSANNEKPRKIRLFKRLHLGRKRTTIAPTTRRTSKFAELLCCLPPFPQPQQEEPEPIEEPPYRPREMHMWHDGAASPESTASTQLNKPLPLSPGDRARLSYLRRSKSASPSRPISSDTAKLTVSTTSTQSVTSKQDFQAITKDLLRPQKMENSPSLPHPRSRKAIAGINVELKKYRQNPPPPLSFHNIAKSNPFTDVPIVVSPTTATRRAAPAQAFPTDAPPIPSLPSSRSAPSFQDFSPAQSTHPMSSYTTQYARTPSTSPQKSTSDHEEPRGRGPVRSQNQYTEAGIPESSRSPVKPVKRSRSPVKRLLGIGKTTPSKEPFQRQGSDQAPNSSAKRSLKEWTSRLKNGFATFDAAEEDREAHMEEHIRQSTEPKILPAQSFPISLDPSYQARLTADLELMVVICANRFILREAKAGRISPLSIARVRQEWEDKNRAQVVEYQYDQGTQRRLILENLGQVEFCGDIAHDHVAMTAALYAWGVMANEMLVRTFCAGDSVIRKWLNDIPRIFEMLGAPYITFQIFEKVQTKTLLVIGERQRLAREASGEIPRDQDLSLRSRSRHGHSRNASTDSYIHGLYGSMEAQMQALDPVPAAVVPAPSQNSILGGAGGRRGGF</sequence>
<dbReference type="RefSeq" id="XP_017997993.1">
    <property type="nucleotide sequence ID" value="XM_018139309.1"/>
</dbReference>